<keyword evidence="9" id="KW-1185">Reference proteome</keyword>
<dbReference type="InterPro" id="IPR000620">
    <property type="entry name" value="EamA_dom"/>
</dbReference>
<evidence type="ECO:0000256" key="2">
    <source>
        <dbReference type="ARBA" id="ARBA00007362"/>
    </source>
</evidence>
<feature type="transmembrane region" description="Helical" evidence="6">
    <location>
        <begin position="217"/>
        <end position="239"/>
    </location>
</feature>
<dbReference type="InterPro" id="IPR037185">
    <property type="entry name" value="EmrE-like"/>
</dbReference>
<proteinExistence type="inferred from homology"/>
<dbReference type="PANTHER" id="PTHR32322">
    <property type="entry name" value="INNER MEMBRANE TRANSPORTER"/>
    <property type="match status" value="1"/>
</dbReference>
<dbReference type="SUPFAM" id="SSF103481">
    <property type="entry name" value="Multidrug resistance efflux transporter EmrE"/>
    <property type="match status" value="2"/>
</dbReference>
<evidence type="ECO:0000256" key="3">
    <source>
        <dbReference type="ARBA" id="ARBA00022692"/>
    </source>
</evidence>
<evidence type="ECO:0000256" key="1">
    <source>
        <dbReference type="ARBA" id="ARBA00004141"/>
    </source>
</evidence>
<reference evidence="8" key="1">
    <citation type="journal article" date="2022" name="Toxins">
        <title>Genomic Analysis of Sphingopyxis sp. USTB-05 for Biodegrading Cyanobacterial Hepatotoxins.</title>
        <authorList>
            <person name="Liu C."/>
            <person name="Xu Q."/>
            <person name="Zhao Z."/>
            <person name="Zhang H."/>
            <person name="Liu X."/>
            <person name="Yin C."/>
            <person name="Liu Y."/>
            <person name="Yan H."/>
        </authorList>
    </citation>
    <scope>NUCLEOTIDE SEQUENCE</scope>
    <source>
        <strain evidence="8">NBD5</strain>
    </source>
</reference>
<feature type="transmembrane region" description="Helical" evidence="6">
    <location>
        <begin position="246"/>
        <end position="267"/>
    </location>
</feature>
<feature type="transmembrane region" description="Helical" evidence="6">
    <location>
        <begin position="41"/>
        <end position="60"/>
    </location>
</feature>
<comment type="subcellular location">
    <subcellularLocation>
        <location evidence="1">Membrane</location>
        <topology evidence="1">Multi-pass membrane protein</topology>
    </subcellularLocation>
</comment>
<evidence type="ECO:0000313" key="8">
    <source>
        <dbReference type="EMBL" id="USI74805.1"/>
    </source>
</evidence>
<keyword evidence="5 6" id="KW-0472">Membrane</keyword>
<evidence type="ECO:0000256" key="4">
    <source>
        <dbReference type="ARBA" id="ARBA00022989"/>
    </source>
</evidence>
<protein>
    <submittedName>
        <fullName evidence="8">DMT family transporter</fullName>
    </submittedName>
</protein>
<dbReference type="EMBL" id="CP084931">
    <property type="protein sequence ID" value="USI74805.1"/>
    <property type="molecule type" value="Genomic_DNA"/>
</dbReference>
<evidence type="ECO:0000259" key="7">
    <source>
        <dbReference type="Pfam" id="PF00892"/>
    </source>
</evidence>
<comment type="similarity">
    <text evidence="2">Belongs to the EamA transporter family.</text>
</comment>
<feature type="transmembrane region" description="Helical" evidence="6">
    <location>
        <begin position="12"/>
        <end position="29"/>
    </location>
</feature>
<name>A0ABY4XD16_9SPHN</name>
<gene>
    <name evidence="8" type="ORF">LHA26_18835</name>
</gene>
<evidence type="ECO:0000256" key="5">
    <source>
        <dbReference type="ARBA" id="ARBA00023136"/>
    </source>
</evidence>
<dbReference type="PANTHER" id="PTHR32322:SF2">
    <property type="entry name" value="EAMA DOMAIN-CONTAINING PROTEIN"/>
    <property type="match status" value="1"/>
</dbReference>
<keyword evidence="3 6" id="KW-0812">Transmembrane</keyword>
<feature type="domain" description="EamA" evidence="7">
    <location>
        <begin position="156"/>
        <end position="289"/>
    </location>
</feature>
<dbReference type="Proteomes" id="UP001056937">
    <property type="component" value="Chromosome 2"/>
</dbReference>
<evidence type="ECO:0000313" key="9">
    <source>
        <dbReference type="Proteomes" id="UP001056937"/>
    </source>
</evidence>
<evidence type="ECO:0000256" key="6">
    <source>
        <dbReference type="SAM" id="Phobius"/>
    </source>
</evidence>
<organism evidence="8 9">
    <name type="scientific">Sphingomonas morindae</name>
    <dbReference type="NCBI Taxonomy" id="1541170"/>
    <lineage>
        <taxon>Bacteria</taxon>
        <taxon>Pseudomonadati</taxon>
        <taxon>Pseudomonadota</taxon>
        <taxon>Alphaproteobacteria</taxon>
        <taxon>Sphingomonadales</taxon>
        <taxon>Sphingomonadaceae</taxon>
        <taxon>Sphingomonas</taxon>
    </lineage>
</organism>
<dbReference type="RefSeq" id="WP_252168619.1">
    <property type="nucleotide sequence ID" value="NZ_CP084931.1"/>
</dbReference>
<feature type="domain" description="EamA" evidence="7">
    <location>
        <begin position="12"/>
        <end position="139"/>
    </location>
</feature>
<feature type="transmembrane region" description="Helical" evidence="6">
    <location>
        <begin position="100"/>
        <end position="121"/>
    </location>
</feature>
<dbReference type="Pfam" id="PF00892">
    <property type="entry name" value="EamA"/>
    <property type="match status" value="2"/>
</dbReference>
<accession>A0ABY4XD16</accession>
<keyword evidence="4 6" id="KW-1133">Transmembrane helix</keyword>
<feature type="transmembrane region" description="Helical" evidence="6">
    <location>
        <begin position="72"/>
        <end position="94"/>
    </location>
</feature>
<feature type="transmembrane region" description="Helical" evidence="6">
    <location>
        <begin position="128"/>
        <end position="147"/>
    </location>
</feature>
<feature type="transmembrane region" description="Helical" evidence="6">
    <location>
        <begin position="153"/>
        <end position="174"/>
    </location>
</feature>
<sequence length="315" mass="32071">MSAAPQAGGRAWLFNALATVVLWGIWGAFSGLSAGQGFPETLVYCVWALTMIPPALVMLAQRGWALDRGGAAIAQGLAVGLLGAGGQMLLFYAVTRGPPYLIFPVISLSPVVTIALSFLLIGERTGRLGAFGILLALLALPTFDFAPGGGGHGGAWLGLALLVMACWGLQAFFMKSANRIMSAESIFFYMMLSGLALIPVALAMTDFHRPIPLGLRGPGLAAAIQILNAIGALTLVFAFRYGKAIIVAPLANAGAPLATALISLVALGVMPGPVKAIGIGLALAASLLLAIEPDGQDADAAPAPAPADESTSLAA</sequence>
<feature type="transmembrane region" description="Helical" evidence="6">
    <location>
        <begin position="186"/>
        <end position="205"/>
    </location>
</feature>
<dbReference type="InterPro" id="IPR050638">
    <property type="entry name" value="AA-Vitamin_Transporters"/>
</dbReference>